<dbReference type="AlphaFoldDB" id="A0A9N9NYS9"/>
<organism evidence="2 3">
    <name type="scientific">Dentiscutata erythropus</name>
    <dbReference type="NCBI Taxonomy" id="1348616"/>
    <lineage>
        <taxon>Eukaryota</taxon>
        <taxon>Fungi</taxon>
        <taxon>Fungi incertae sedis</taxon>
        <taxon>Mucoromycota</taxon>
        <taxon>Glomeromycotina</taxon>
        <taxon>Glomeromycetes</taxon>
        <taxon>Diversisporales</taxon>
        <taxon>Gigasporaceae</taxon>
        <taxon>Dentiscutata</taxon>
    </lineage>
</organism>
<dbReference type="Proteomes" id="UP000789405">
    <property type="component" value="Unassembled WGS sequence"/>
</dbReference>
<proteinExistence type="predicted"/>
<name>A0A9N9NYS9_9GLOM</name>
<keyword evidence="1" id="KW-0175">Coiled coil</keyword>
<accession>A0A9N9NYS9</accession>
<evidence type="ECO:0000313" key="2">
    <source>
        <dbReference type="EMBL" id="CAG8786082.1"/>
    </source>
</evidence>
<evidence type="ECO:0000256" key="1">
    <source>
        <dbReference type="SAM" id="Coils"/>
    </source>
</evidence>
<evidence type="ECO:0000313" key="3">
    <source>
        <dbReference type="Proteomes" id="UP000789405"/>
    </source>
</evidence>
<feature type="non-terminal residue" evidence="2">
    <location>
        <position position="1"/>
    </location>
</feature>
<keyword evidence="3" id="KW-1185">Reference proteome</keyword>
<dbReference type="EMBL" id="CAJVPY010024057">
    <property type="protein sequence ID" value="CAG8786082.1"/>
    <property type="molecule type" value="Genomic_DNA"/>
</dbReference>
<gene>
    <name evidence="2" type="ORF">DERYTH_LOCUS20429</name>
</gene>
<sequence>MNNHIKEYYYFNTSINKYSCKKCGKFLKISSTNEMTEHVIKCFQKEIKEINDSGINNEIALHYDFVTQFTNDKTHKILKEFTVDKVTKNLVCNKCNHTYSPNLQIFTLKKHFMDIHPDDWNEIKKDNKKQKVSDEKNNANDSEIKKLLIKYHQELLRIKEDEIKKLKEKITNGELELLDLLVEKVKNRETFIIVVVKQSELPTSETEFINIFLKENLEQLNKYKSLFKYISDDDDEKEKAYVVICQQDICERYLPLVEQSINDKYEAIKENHHV</sequence>
<comment type="caution">
    <text evidence="2">The sequence shown here is derived from an EMBL/GenBank/DDBJ whole genome shotgun (WGS) entry which is preliminary data.</text>
</comment>
<reference evidence="2" key="1">
    <citation type="submission" date="2021-06" db="EMBL/GenBank/DDBJ databases">
        <authorList>
            <person name="Kallberg Y."/>
            <person name="Tangrot J."/>
            <person name="Rosling A."/>
        </authorList>
    </citation>
    <scope>NUCLEOTIDE SEQUENCE</scope>
    <source>
        <strain evidence="2">MA453B</strain>
    </source>
</reference>
<protein>
    <submittedName>
        <fullName evidence="2">12835_t:CDS:1</fullName>
    </submittedName>
</protein>
<dbReference type="OrthoDB" id="10398354at2759"/>
<feature type="coiled-coil region" evidence="1">
    <location>
        <begin position="125"/>
        <end position="183"/>
    </location>
</feature>